<feature type="chain" id="PRO_5037434741" description="Secreted protein" evidence="2">
    <location>
        <begin position="32"/>
        <end position="179"/>
    </location>
</feature>
<dbReference type="EMBL" id="BMTL01000015">
    <property type="protein sequence ID" value="GGR95869.1"/>
    <property type="molecule type" value="Genomic_DNA"/>
</dbReference>
<keyword evidence="4" id="KW-1185">Reference proteome</keyword>
<keyword evidence="1" id="KW-0472">Membrane</keyword>
<proteinExistence type="predicted"/>
<protein>
    <recommendedName>
        <fullName evidence="5">Secreted protein</fullName>
    </recommendedName>
</protein>
<sequence length="179" mass="17544">MRTSRLLVRSGLTVAAAAALPLTLAYGPAAARASGISVSTTGSTVSVVTSVCTQTNGSWGTAALLAGGQASFSQGRQVALSGTTAGQSAAWSAVSPGTYTVVVMCSRGDTAGTQSVIVSAPSTPTISATASPSRGVMGGLGGAAREYGTVTMAVGGALVGAGVIAAAWFLRRRSKPHRL</sequence>
<organism evidence="3 4">
    <name type="scientific">Streptomyces humidus</name>
    <dbReference type="NCBI Taxonomy" id="52259"/>
    <lineage>
        <taxon>Bacteria</taxon>
        <taxon>Bacillati</taxon>
        <taxon>Actinomycetota</taxon>
        <taxon>Actinomycetes</taxon>
        <taxon>Kitasatosporales</taxon>
        <taxon>Streptomycetaceae</taxon>
        <taxon>Streptomyces</taxon>
    </lineage>
</organism>
<evidence type="ECO:0000256" key="2">
    <source>
        <dbReference type="SAM" id="SignalP"/>
    </source>
</evidence>
<evidence type="ECO:0000313" key="4">
    <source>
        <dbReference type="Proteomes" id="UP000606194"/>
    </source>
</evidence>
<dbReference type="RefSeq" id="WP_190150502.1">
    <property type="nucleotide sequence ID" value="NZ_BMTL01000015.1"/>
</dbReference>
<evidence type="ECO:0000256" key="1">
    <source>
        <dbReference type="SAM" id="Phobius"/>
    </source>
</evidence>
<feature type="transmembrane region" description="Helical" evidence="1">
    <location>
        <begin position="147"/>
        <end position="170"/>
    </location>
</feature>
<evidence type="ECO:0000313" key="3">
    <source>
        <dbReference type="EMBL" id="GGR95869.1"/>
    </source>
</evidence>
<evidence type="ECO:0008006" key="5">
    <source>
        <dbReference type="Google" id="ProtNLM"/>
    </source>
</evidence>
<dbReference type="Proteomes" id="UP000606194">
    <property type="component" value="Unassembled WGS sequence"/>
</dbReference>
<keyword evidence="1" id="KW-1133">Transmembrane helix</keyword>
<name>A0A918FWR3_9ACTN</name>
<dbReference type="AlphaFoldDB" id="A0A918FWR3"/>
<reference evidence="3" key="2">
    <citation type="submission" date="2020-09" db="EMBL/GenBank/DDBJ databases">
        <authorList>
            <person name="Sun Q."/>
            <person name="Ohkuma M."/>
        </authorList>
    </citation>
    <scope>NUCLEOTIDE SEQUENCE</scope>
    <source>
        <strain evidence="3">JCM 4386</strain>
    </source>
</reference>
<accession>A0A918FWR3</accession>
<reference evidence="3" key="1">
    <citation type="journal article" date="2014" name="Int. J. Syst. Evol. Microbiol.">
        <title>Complete genome sequence of Corynebacterium casei LMG S-19264T (=DSM 44701T), isolated from a smear-ripened cheese.</title>
        <authorList>
            <consortium name="US DOE Joint Genome Institute (JGI-PGF)"/>
            <person name="Walter F."/>
            <person name="Albersmeier A."/>
            <person name="Kalinowski J."/>
            <person name="Ruckert C."/>
        </authorList>
    </citation>
    <scope>NUCLEOTIDE SEQUENCE</scope>
    <source>
        <strain evidence="3">JCM 4386</strain>
    </source>
</reference>
<keyword evidence="2" id="KW-0732">Signal</keyword>
<comment type="caution">
    <text evidence="3">The sequence shown here is derived from an EMBL/GenBank/DDBJ whole genome shotgun (WGS) entry which is preliminary data.</text>
</comment>
<feature type="signal peptide" evidence="2">
    <location>
        <begin position="1"/>
        <end position="31"/>
    </location>
</feature>
<keyword evidence="1" id="KW-0812">Transmembrane</keyword>
<gene>
    <name evidence="3" type="ORF">GCM10010269_38310</name>
</gene>